<dbReference type="Proteomes" id="UP000029278">
    <property type="component" value="Unassembled WGS sequence"/>
</dbReference>
<organism evidence="2 3">
    <name type="scientific">Paenibacillus macerans</name>
    <name type="common">Bacillus macerans</name>
    <dbReference type="NCBI Taxonomy" id="44252"/>
    <lineage>
        <taxon>Bacteria</taxon>
        <taxon>Bacillati</taxon>
        <taxon>Bacillota</taxon>
        <taxon>Bacilli</taxon>
        <taxon>Bacillales</taxon>
        <taxon>Paenibacillaceae</taxon>
        <taxon>Paenibacillus</taxon>
    </lineage>
</organism>
<proteinExistence type="predicted"/>
<dbReference type="AlphaFoldDB" id="A0A090ZGA4"/>
<evidence type="ECO:0000256" key="1">
    <source>
        <dbReference type="SAM" id="Coils"/>
    </source>
</evidence>
<gene>
    <name evidence="2" type="ORF">DJ90_3076</name>
</gene>
<keyword evidence="1" id="KW-0175">Coiled coil</keyword>
<accession>A0A090ZGA4</accession>
<reference evidence="2 3" key="1">
    <citation type="submission" date="2014-04" db="EMBL/GenBank/DDBJ databases">
        <authorList>
            <person name="Bishop-Lilly K.A."/>
            <person name="Broomall S.M."/>
            <person name="Chain P.S."/>
            <person name="Chertkov O."/>
            <person name="Coyne S.R."/>
            <person name="Daligault H.E."/>
            <person name="Davenport K.W."/>
            <person name="Erkkila T."/>
            <person name="Frey K.G."/>
            <person name="Gibbons H.S."/>
            <person name="Gu W."/>
            <person name="Jaissle J."/>
            <person name="Johnson S.L."/>
            <person name="Koroleva G.I."/>
            <person name="Ladner J.T."/>
            <person name="Lo C.-C."/>
            <person name="Minogue T.D."/>
            <person name="Munk C."/>
            <person name="Palacios G.F."/>
            <person name="Redden C.L."/>
            <person name="Rosenzweig C.N."/>
            <person name="Scholz M.B."/>
            <person name="Teshima H."/>
            <person name="Xu Y."/>
        </authorList>
    </citation>
    <scope>NUCLEOTIDE SEQUENCE [LARGE SCALE GENOMIC DNA]</scope>
    <source>
        <strain evidence="2 3">8244</strain>
    </source>
</reference>
<dbReference type="EMBL" id="JMQA01000022">
    <property type="protein sequence ID" value="KFN09438.1"/>
    <property type="molecule type" value="Genomic_DNA"/>
</dbReference>
<name>A0A090ZGA4_PAEMA</name>
<evidence type="ECO:0000313" key="3">
    <source>
        <dbReference type="Proteomes" id="UP000029278"/>
    </source>
</evidence>
<sequence length="73" mass="8354">MMENDLELDFDLESCRELAERSGLSEADRQLVRELIGQAEKLSAENVRLRKALLRASRNGARMSSKLKEALYE</sequence>
<dbReference type="HOGENOM" id="CLU_2772000_0_0_9"/>
<evidence type="ECO:0000313" key="2">
    <source>
        <dbReference type="EMBL" id="KFN09438.1"/>
    </source>
</evidence>
<keyword evidence="3" id="KW-1185">Reference proteome</keyword>
<protein>
    <submittedName>
        <fullName evidence="2">Uncharacterized protein</fullName>
    </submittedName>
</protein>
<feature type="coiled-coil region" evidence="1">
    <location>
        <begin position="32"/>
        <end position="59"/>
    </location>
</feature>
<comment type="caution">
    <text evidence="2">The sequence shown here is derived from an EMBL/GenBank/DDBJ whole genome shotgun (WGS) entry which is preliminary data.</text>
</comment>
<dbReference type="PATRIC" id="fig|44252.3.peg.2201"/>
<dbReference type="RefSeq" id="WP_240534121.1">
    <property type="nucleotide sequence ID" value="NZ_BOSD01000001.1"/>
</dbReference>